<keyword evidence="1" id="KW-0597">Phosphoprotein</keyword>
<feature type="modified residue" description="4-aspartylphosphate" evidence="1">
    <location>
        <position position="61"/>
    </location>
</feature>
<feature type="domain" description="Response regulatory" evidence="2">
    <location>
        <begin position="4"/>
        <end position="131"/>
    </location>
</feature>
<comment type="caution">
    <text evidence="3">The sequence shown here is derived from an EMBL/GenBank/DDBJ whole genome shotgun (WGS) entry which is preliminary data.</text>
</comment>
<dbReference type="SUPFAM" id="SSF52172">
    <property type="entry name" value="CheY-like"/>
    <property type="match status" value="1"/>
</dbReference>
<dbReference type="Pfam" id="PF00072">
    <property type="entry name" value="Response_reg"/>
    <property type="match status" value="1"/>
</dbReference>
<name>A0ABP7WR09_9SPHI</name>
<gene>
    <name evidence="3" type="ORF">GCM10022392_16950</name>
</gene>
<accession>A0ABP7WR09</accession>
<organism evidence="3 4">
    <name type="scientific">Mucilaginibacter panaciglaebae</name>
    <dbReference type="NCBI Taxonomy" id="502331"/>
    <lineage>
        <taxon>Bacteria</taxon>
        <taxon>Pseudomonadati</taxon>
        <taxon>Bacteroidota</taxon>
        <taxon>Sphingobacteriia</taxon>
        <taxon>Sphingobacteriales</taxon>
        <taxon>Sphingobacteriaceae</taxon>
        <taxon>Mucilaginibacter</taxon>
    </lineage>
</organism>
<dbReference type="SMART" id="SM00448">
    <property type="entry name" value="REC"/>
    <property type="match status" value="1"/>
</dbReference>
<dbReference type="InterPro" id="IPR011006">
    <property type="entry name" value="CheY-like_superfamily"/>
</dbReference>
<evidence type="ECO:0000313" key="4">
    <source>
        <dbReference type="Proteomes" id="UP001500841"/>
    </source>
</evidence>
<dbReference type="PROSITE" id="PS50110">
    <property type="entry name" value="RESPONSE_REGULATORY"/>
    <property type="match status" value="1"/>
</dbReference>
<protein>
    <recommendedName>
        <fullName evidence="2">Response regulatory domain-containing protein</fullName>
    </recommendedName>
</protein>
<dbReference type="RefSeq" id="WP_345102895.1">
    <property type="nucleotide sequence ID" value="NZ_BAABCV010000005.1"/>
</dbReference>
<dbReference type="InterPro" id="IPR001789">
    <property type="entry name" value="Sig_transdc_resp-reg_receiver"/>
</dbReference>
<reference evidence="4" key="1">
    <citation type="journal article" date="2019" name="Int. J. Syst. Evol. Microbiol.">
        <title>The Global Catalogue of Microorganisms (GCM) 10K type strain sequencing project: providing services to taxonomists for standard genome sequencing and annotation.</title>
        <authorList>
            <consortium name="The Broad Institute Genomics Platform"/>
            <consortium name="The Broad Institute Genome Sequencing Center for Infectious Disease"/>
            <person name="Wu L."/>
            <person name="Ma J."/>
        </authorList>
    </citation>
    <scope>NUCLEOTIDE SEQUENCE [LARGE SCALE GENOMIC DNA]</scope>
    <source>
        <strain evidence="4">JCM 17085</strain>
    </source>
</reference>
<dbReference type="Proteomes" id="UP001500841">
    <property type="component" value="Unassembled WGS sequence"/>
</dbReference>
<dbReference type="EMBL" id="BAABCV010000005">
    <property type="protein sequence ID" value="GAA4094725.1"/>
    <property type="molecule type" value="Genomic_DNA"/>
</dbReference>
<keyword evidence="4" id="KW-1185">Reference proteome</keyword>
<evidence type="ECO:0000313" key="3">
    <source>
        <dbReference type="EMBL" id="GAA4094725.1"/>
    </source>
</evidence>
<proteinExistence type="predicted"/>
<evidence type="ECO:0000256" key="1">
    <source>
        <dbReference type="PROSITE-ProRule" id="PRU00169"/>
    </source>
</evidence>
<dbReference type="Gene3D" id="3.40.50.2300">
    <property type="match status" value="1"/>
</dbReference>
<sequence length="142" mass="16233">MDLSFLIIDDTELDHFIARKMISNVSNTYMVESFLDASSALQHIIENKPDASFKIILVFLDIYMPLMNGFEFIERFEKLEKSIQDRYYIVALTSSIELSDINRINSYHSFKARITKPITAIGLKSLLNKVAAEFGIGLPQGY</sequence>
<evidence type="ECO:0000259" key="2">
    <source>
        <dbReference type="PROSITE" id="PS50110"/>
    </source>
</evidence>